<dbReference type="Gene3D" id="3.30.310.70">
    <property type="entry name" value="TT1751-like domain"/>
    <property type="match status" value="1"/>
</dbReference>
<proteinExistence type="predicted"/>
<sequence>MATIRRIPFTSTRIIYETPLPVSEVLSRLDKALNRAGAGDIIKFLAGVKTREEVEKKVNEVRGDGDFVYFGCNSHSDWLNTYHDHPVPPAPTTLVYTLGNPLIAATMLQHELMTGLYVPPKILVTENENGRGTRVLYDKPSAAITVADGEGKEREALRSAAEVLDEKLERLVRSVTNPEGFEA</sequence>
<dbReference type="OrthoDB" id="5190258at2759"/>
<evidence type="ECO:0000259" key="1">
    <source>
        <dbReference type="Pfam" id="PF03625"/>
    </source>
</evidence>
<name>A0A067PZS7_9AGAM</name>
<dbReference type="InterPro" id="IPR005180">
    <property type="entry name" value="DUF302"/>
</dbReference>
<feature type="domain" description="DUF302" evidence="1">
    <location>
        <begin position="89"/>
        <end position="140"/>
    </location>
</feature>
<dbReference type="CDD" id="cd14797">
    <property type="entry name" value="DUF302"/>
    <property type="match status" value="1"/>
</dbReference>
<evidence type="ECO:0000313" key="2">
    <source>
        <dbReference type="EMBL" id="KDQ56767.1"/>
    </source>
</evidence>
<reference evidence="3" key="1">
    <citation type="journal article" date="2014" name="Proc. Natl. Acad. Sci. U.S.A.">
        <title>Extensive sampling of basidiomycete genomes demonstrates inadequacy of the white-rot/brown-rot paradigm for wood decay fungi.</title>
        <authorList>
            <person name="Riley R."/>
            <person name="Salamov A.A."/>
            <person name="Brown D.W."/>
            <person name="Nagy L.G."/>
            <person name="Floudas D."/>
            <person name="Held B.W."/>
            <person name="Levasseur A."/>
            <person name="Lombard V."/>
            <person name="Morin E."/>
            <person name="Otillar R."/>
            <person name="Lindquist E.A."/>
            <person name="Sun H."/>
            <person name="LaButti K.M."/>
            <person name="Schmutz J."/>
            <person name="Jabbour D."/>
            <person name="Luo H."/>
            <person name="Baker S.E."/>
            <person name="Pisabarro A.G."/>
            <person name="Walton J.D."/>
            <person name="Blanchette R.A."/>
            <person name="Henrissat B."/>
            <person name="Martin F."/>
            <person name="Cullen D."/>
            <person name="Hibbett D.S."/>
            <person name="Grigoriev I.V."/>
        </authorList>
    </citation>
    <scope>NUCLEOTIDE SEQUENCE [LARGE SCALE GENOMIC DNA]</scope>
    <source>
        <strain evidence="3">MUCL 33604</strain>
    </source>
</reference>
<evidence type="ECO:0000313" key="3">
    <source>
        <dbReference type="Proteomes" id="UP000027265"/>
    </source>
</evidence>
<dbReference type="InParanoid" id="A0A067PZS7"/>
<dbReference type="AlphaFoldDB" id="A0A067PZS7"/>
<dbReference type="EMBL" id="KL197721">
    <property type="protein sequence ID" value="KDQ56767.1"/>
    <property type="molecule type" value="Genomic_DNA"/>
</dbReference>
<accession>A0A067PZS7</accession>
<dbReference type="Proteomes" id="UP000027265">
    <property type="component" value="Unassembled WGS sequence"/>
</dbReference>
<dbReference type="HOGENOM" id="CLU_105954_0_1_1"/>
<dbReference type="Pfam" id="PF03625">
    <property type="entry name" value="DUF302"/>
    <property type="match status" value="1"/>
</dbReference>
<organism evidence="2 3">
    <name type="scientific">Jaapia argillacea MUCL 33604</name>
    <dbReference type="NCBI Taxonomy" id="933084"/>
    <lineage>
        <taxon>Eukaryota</taxon>
        <taxon>Fungi</taxon>
        <taxon>Dikarya</taxon>
        <taxon>Basidiomycota</taxon>
        <taxon>Agaricomycotina</taxon>
        <taxon>Agaricomycetes</taxon>
        <taxon>Agaricomycetidae</taxon>
        <taxon>Jaapiales</taxon>
        <taxon>Jaapiaceae</taxon>
        <taxon>Jaapia</taxon>
    </lineage>
</organism>
<keyword evidence="3" id="KW-1185">Reference proteome</keyword>
<protein>
    <recommendedName>
        <fullName evidence="1">DUF302 domain-containing protein</fullName>
    </recommendedName>
</protein>
<dbReference type="SUPFAM" id="SSF103247">
    <property type="entry name" value="TT1751-like"/>
    <property type="match status" value="1"/>
</dbReference>
<gene>
    <name evidence="2" type="ORF">JAAARDRAFT_194732</name>
</gene>
<dbReference type="InterPro" id="IPR035923">
    <property type="entry name" value="TT1751-like_sf"/>
</dbReference>